<evidence type="ECO:0000313" key="1">
    <source>
        <dbReference type="Proteomes" id="UP000492821"/>
    </source>
</evidence>
<reference evidence="1" key="1">
    <citation type="journal article" date="2013" name="Genetics">
        <title>The draft genome and transcriptome of Panagrellus redivivus are shaped by the harsh demands of a free-living lifestyle.</title>
        <authorList>
            <person name="Srinivasan J."/>
            <person name="Dillman A.R."/>
            <person name="Macchietto M.G."/>
            <person name="Heikkinen L."/>
            <person name="Lakso M."/>
            <person name="Fracchia K.M."/>
            <person name="Antoshechkin I."/>
            <person name="Mortazavi A."/>
            <person name="Wong G."/>
            <person name="Sternberg P.W."/>
        </authorList>
    </citation>
    <scope>NUCLEOTIDE SEQUENCE [LARGE SCALE GENOMIC DNA]</scope>
    <source>
        <strain evidence="1">MT8872</strain>
    </source>
</reference>
<evidence type="ECO:0000313" key="2">
    <source>
        <dbReference type="WBParaSite" id="Pan_g11348.t1"/>
    </source>
</evidence>
<name>A0A7E4UPU0_PANRE</name>
<protein>
    <submittedName>
        <fullName evidence="2">RGS domain-containing protein</fullName>
    </submittedName>
</protein>
<sequence length="377" mass="42456">MSADSSPAAALVAGCANPNDERLKTFLDFFEKLDIDSYITFVYDNKQFLERTLKKNIQLLLRFYRCYVIWKTLKFKDYVGFTKLQEMLRCEKPEDVFSVVSIASTYDHYLSKNLRLEVNRYLVLSPTPKAVISNDIRDVMTEILAYHPTTISTHSVDVMTVANVLITSHLINPTEIIKVYRSMFNILRRFNVSKPELAAITRHAISQGQSLDTVVFLELFLLALMEKYEADIAGPLVAKTLESMATRPIVRDLKVLLHLPCANLSPEQQKIVIDVTDGNIAVLSTSFQPGPLLNTMCRNARILKLISFAEEKAVLPITELQACLCFTSLEETENFLMEHVQFVKVVTDEVGIRLVPLAPNVPSTPNDSVANSSTTSI</sequence>
<dbReference type="WBParaSite" id="Pan_g11348.t1">
    <property type="protein sequence ID" value="Pan_g11348.t1"/>
    <property type="gene ID" value="Pan_g11348"/>
</dbReference>
<reference evidence="2" key="2">
    <citation type="submission" date="2020-10" db="UniProtKB">
        <authorList>
            <consortium name="WormBaseParasite"/>
        </authorList>
    </citation>
    <scope>IDENTIFICATION</scope>
</reference>
<dbReference type="Proteomes" id="UP000492821">
    <property type="component" value="Unassembled WGS sequence"/>
</dbReference>
<organism evidence="1 2">
    <name type="scientific">Panagrellus redivivus</name>
    <name type="common">Microworm</name>
    <dbReference type="NCBI Taxonomy" id="6233"/>
    <lineage>
        <taxon>Eukaryota</taxon>
        <taxon>Metazoa</taxon>
        <taxon>Ecdysozoa</taxon>
        <taxon>Nematoda</taxon>
        <taxon>Chromadorea</taxon>
        <taxon>Rhabditida</taxon>
        <taxon>Tylenchina</taxon>
        <taxon>Panagrolaimomorpha</taxon>
        <taxon>Panagrolaimoidea</taxon>
        <taxon>Panagrolaimidae</taxon>
        <taxon>Panagrellus</taxon>
    </lineage>
</organism>
<dbReference type="AlphaFoldDB" id="A0A7E4UPU0"/>
<accession>A0A7E4UPU0</accession>
<keyword evidence="1" id="KW-1185">Reference proteome</keyword>
<proteinExistence type="predicted"/>